<dbReference type="CDD" id="cd07989">
    <property type="entry name" value="LPLAT_AGPAT-like"/>
    <property type="match status" value="1"/>
</dbReference>
<comment type="catalytic activity">
    <reaction evidence="7">
        <text>a 1-acyl-sn-glycero-3-phosphate + an acyl-CoA = a 1,2-diacyl-sn-glycero-3-phosphate + CoA</text>
        <dbReference type="Rhea" id="RHEA:19709"/>
        <dbReference type="ChEBI" id="CHEBI:57287"/>
        <dbReference type="ChEBI" id="CHEBI:57970"/>
        <dbReference type="ChEBI" id="CHEBI:58342"/>
        <dbReference type="ChEBI" id="CHEBI:58608"/>
        <dbReference type="EC" id="2.3.1.51"/>
    </reaction>
</comment>
<reference evidence="9 10" key="1">
    <citation type="submission" date="2019-03" db="EMBL/GenBank/DDBJ databases">
        <title>Genomic Encyclopedia of Type Strains, Phase IV (KMG-IV): sequencing the most valuable type-strain genomes for metagenomic binning, comparative biology and taxonomic classification.</title>
        <authorList>
            <person name="Goeker M."/>
        </authorList>
    </citation>
    <scope>NUCLEOTIDE SEQUENCE [LARGE SCALE GENOMIC DNA]</scope>
    <source>
        <strain evidence="9 10">DSM 100556</strain>
    </source>
</reference>
<evidence type="ECO:0000259" key="8">
    <source>
        <dbReference type="SMART" id="SM00563"/>
    </source>
</evidence>
<protein>
    <recommendedName>
        <fullName evidence="7">1-acyl-sn-glycerol-3-phosphate acyltransferase</fullName>
        <ecNumber evidence="7">2.3.1.51</ecNumber>
    </recommendedName>
</protein>
<accession>A0A4R1R6M0</accession>
<dbReference type="PANTHER" id="PTHR10434">
    <property type="entry name" value="1-ACYL-SN-GLYCEROL-3-PHOSPHATE ACYLTRANSFERASE"/>
    <property type="match status" value="1"/>
</dbReference>
<dbReference type="EMBL" id="SLUO01000001">
    <property type="protein sequence ID" value="TCL61109.1"/>
    <property type="molecule type" value="Genomic_DNA"/>
</dbReference>
<keyword evidence="3 7" id="KW-0444">Lipid biosynthesis</keyword>
<sequence length="244" mass="27774">MIRIIGVATFIILFLIFSIPLLIAEWILGKFNMTKKNTSSLVIVNFAFRCCLKIAGTTVTVIGEENVPLDAPVLYVGNHRSYFDILLTYTRVPRPTGYIAKKEMLKYPLLVNWMKNLHCLFLDRKDIKQGLQTILEGIEKVKSGISICIFPEGTRNKVNDTFLPFHEGSFKIAEKSGCAIVPMSINNSAAIFEDHLPKIKKAHVVIEYGKPIYIKDMPKEERKFVGVYVQNIVKEAYFKNKELV</sequence>
<proteinExistence type="inferred from homology"/>
<dbReference type="NCBIfam" id="TIGR00530">
    <property type="entry name" value="AGP_acyltrn"/>
    <property type="match status" value="1"/>
</dbReference>
<dbReference type="InterPro" id="IPR002123">
    <property type="entry name" value="Plipid/glycerol_acylTrfase"/>
</dbReference>
<dbReference type="GO" id="GO:0006654">
    <property type="term" value="P:phosphatidic acid biosynthetic process"/>
    <property type="evidence" value="ECO:0007669"/>
    <property type="project" value="TreeGrafter"/>
</dbReference>
<dbReference type="PANTHER" id="PTHR10434:SF64">
    <property type="entry name" value="1-ACYL-SN-GLYCEROL-3-PHOSPHATE ACYLTRANSFERASE-RELATED"/>
    <property type="match status" value="1"/>
</dbReference>
<comment type="pathway">
    <text evidence="1">Lipid metabolism.</text>
</comment>
<evidence type="ECO:0000313" key="10">
    <source>
        <dbReference type="Proteomes" id="UP000295718"/>
    </source>
</evidence>
<organism evidence="9 10">
    <name type="scientific">Kineothrix alysoides</name>
    <dbReference type="NCBI Taxonomy" id="1469948"/>
    <lineage>
        <taxon>Bacteria</taxon>
        <taxon>Bacillati</taxon>
        <taxon>Bacillota</taxon>
        <taxon>Clostridia</taxon>
        <taxon>Lachnospirales</taxon>
        <taxon>Lachnospiraceae</taxon>
        <taxon>Kineothrix</taxon>
    </lineage>
</organism>
<evidence type="ECO:0000313" key="9">
    <source>
        <dbReference type="EMBL" id="TCL61109.1"/>
    </source>
</evidence>
<dbReference type="OrthoDB" id="9803035at2"/>
<name>A0A4R1R6M0_9FIRM</name>
<evidence type="ECO:0000256" key="1">
    <source>
        <dbReference type="ARBA" id="ARBA00005189"/>
    </source>
</evidence>
<keyword evidence="4 7" id="KW-0808">Transferase</keyword>
<dbReference type="RefSeq" id="WP_031391242.1">
    <property type="nucleotide sequence ID" value="NZ_JPNB01000002.1"/>
</dbReference>
<keyword evidence="7" id="KW-1208">Phospholipid metabolism</keyword>
<evidence type="ECO:0000256" key="2">
    <source>
        <dbReference type="ARBA" id="ARBA00008655"/>
    </source>
</evidence>
<dbReference type="AlphaFoldDB" id="A0A4R1R6M0"/>
<evidence type="ECO:0000256" key="7">
    <source>
        <dbReference type="RuleBase" id="RU361267"/>
    </source>
</evidence>
<dbReference type="InterPro" id="IPR004552">
    <property type="entry name" value="AGP_acyltrans"/>
</dbReference>
<evidence type="ECO:0000256" key="5">
    <source>
        <dbReference type="ARBA" id="ARBA00023098"/>
    </source>
</evidence>
<dbReference type="SMART" id="SM00563">
    <property type="entry name" value="PlsC"/>
    <property type="match status" value="1"/>
</dbReference>
<dbReference type="EC" id="2.3.1.51" evidence="7"/>
<dbReference type="Pfam" id="PF01553">
    <property type="entry name" value="Acyltransferase"/>
    <property type="match status" value="1"/>
</dbReference>
<comment type="caution">
    <text evidence="9">The sequence shown here is derived from an EMBL/GenBank/DDBJ whole genome shotgun (WGS) entry which is preliminary data.</text>
</comment>
<comment type="domain">
    <text evidence="7">The HXXXXD motif is essential for acyltransferase activity and may constitute the binding site for the phosphate moiety of the glycerol-3-phosphate.</text>
</comment>
<dbReference type="Proteomes" id="UP000295718">
    <property type="component" value="Unassembled WGS sequence"/>
</dbReference>
<comment type="similarity">
    <text evidence="2 7">Belongs to the 1-acyl-sn-glycerol-3-phosphate acyltransferase family.</text>
</comment>
<dbReference type="GO" id="GO:0003841">
    <property type="term" value="F:1-acylglycerol-3-phosphate O-acyltransferase activity"/>
    <property type="evidence" value="ECO:0007669"/>
    <property type="project" value="UniProtKB-UniRule"/>
</dbReference>
<dbReference type="STRING" id="1469948.GCA_000732725_02563"/>
<keyword evidence="5 7" id="KW-0443">Lipid metabolism</keyword>
<feature type="domain" description="Phospholipid/glycerol acyltransferase" evidence="8">
    <location>
        <begin position="73"/>
        <end position="188"/>
    </location>
</feature>
<evidence type="ECO:0000256" key="6">
    <source>
        <dbReference type="ARBA" id="ARBA00023315"/>
    </source>
</evidence>
<keyword evidence="10" id="KW-1185">Reference proteome</keyword>
<dbReference type="SUPFAM" id="SSF69593">
    <property type="entry name" value="Glycerol-3-phosphate (1)-acyltransferase"/>
    <property type="match status" value="1"/>
</dbReference>
<evidence type="ECO:0000256" key="4">
    <source>
        <dbReference type="ARBA" id="ARBA00022679"/>
    </source>
</evidence>
<dbReference type="GO" id="GO:0016020">
    <property type="term" value="C:membrane"/>
    <property type="evidence" value="ECO:0007669"/>
    <property type="project" value="InterPro"/>
</dbReference>
<keyword evidence="7" id="KW-0594">Phospholipid biosynthesis</keyword>
<gene>
    <name evidence="9" type="ORF">EDD76_101206</name>
</gene>
<evidence type="ECO:0000256" key="3">
    <source>
        <dbReference type="ARBA" id="ARBA00022516"/>
    </source>
</evidence>
<keyword evidence="6 7" id="KW-0012">Acyltransferase</keyword>